<dbReference type="GO" id="GO:0005737">
    <property type="term" value="C:cytoplasm"/>
    <property type="evidence" value="ECO:0007669"/>
    <property type="project" value="TreeGrafter"/>
</dbReference>
<feature type="domain" description="Serine-threonine/tyrosine-protein kinase catalytic" evidence="1">
    <location>
        <begin position="41"/>
        <end position="132"/>
    </location>
</feature>
<dbReference type="SUPFAM" id="SSF81901">
    <property type="entry name" value="HCP-like"/>
    <property type="match status" value="1"/>
</dbReference>
<dbReference type="GO" id="GO:0007165">
    <property type="term" value="P:signal transduction"/>
    <property type="evidence" value="ECO:0007669"/>
    <property type="project" value="TreeGrafter"/>
</dbReference>
<keyword evidence="3" id="KW-1185">Reference proteome</keyword>
<dbReference type="Pfam" id="PF07714">
    <property type="entry name" value="PK_Tyr_Ser-Thr"/>
    <property type="match status" value="1"/>
</dbReference>
<dbReference type="AlphaFoldDB" id="A0A397VJY3"/>
<evidence type="ECO:0000313" key="3">
    <source>
        <dbReference type="Proteomes" id="UP000266673"/>
    </source>
</evidence>
<dbReference type="Proteomes" id="UP000266673">
    <property type="component" value="Unassembled WGS sequence"/>
</dbReference>
<dbReference type="OrthoDB" id="2439369at2759"/>
<dbReference type="PANTHER" id="PTHR23257">
    <property type="entry name" value="SERINE-THREONINE PROTEIN KINASE"/>
    <property type="match status" value="1"/>
</dbReference>
<dbReference type="Gene3D" id="1.25.40.10">
    <property type="entry name" value="Tetratricopeptide repeat domain"/>
    <property type="match status" value="1"/>
</dbReference>
<dbReference type="PANTHER" id="PTHR23257:SF821">
    <property type="entry name" value="ATP BINDING PROTEIN"/>
    <property type="match status" value="1"/>
</dbReference>
<dbReference type="InterPro" id="IPR001245">
    <property type="entry name" value="Ser-Thr/Tyr_kinase_cat_dom"/>
</dbReference>
<gene>
    <name evidence="2" type="ORF">C2G38_2176932</name>
</gene>
<evidence type="ECO:0000313" key="2">
    <source>
        <dbReference type="EMBL" id="RIB21319.1"/>
    </source>
</evidence>
<dbReference type="InterPro" id="IPR011009">
    <property type="entry name" value="Kinase-like_dom_sf"/>
</dbReference>
<accession>A0A397VJY3</accession>
<dbReference type="EMBL" id="QKWP01000367">
    <property type="protein sequence ID" value="RIB21319.1"/>
    <property type="molecule type" value="Genomic_DNA"/>
</dbReference>
<name>A0A397VJY3_9GLOM</name>
<dbReference type="InterPro" id="IPR011990">
    <property type="entry name" value="TPR-like_helical_dom_sf"/>
</dbReference>
<comment type="caution">
    <text evidence="2">The sequence shown here is derived from an EMBL/GenBank/DDBJ whole genome shotgun (WGS) entry which is preliminary data.</text>
</comment>
<dbReference type="Gene3D" id="1.10.510.10">
    <property type="entry name" value="Transferase(Phosphotransferase) domain 1"/>
    <property type="match status" value="1"/>
</dbReference>
<dbReference type="SUPFAM" id="SSF56112">
    <property type="entry name" value="Protein kinase-like (PK-like)"/>
    <property type="match status" value="1"/>
</dbReference>
<protein>
    <recommendedName>
        <fullName evidence="1">Serine-threonine/tyrosine-protein kinase catalytic domain-containing protein</fullName>
    </recommendedName>
</protein>
<proteinExistence type="predicted"/>
<sequence>MVLDWTEYGTLRDVYTKYDIPWTRKINILRNICRGLNLVPKLGNFKSSRVTDGPNSSDLSGILLDVVHWMAPELLENYQDQNTKKRNEKNARFHCEVFSFGMLIWELCYEKIPYDGWNIQKIFEYVLSGQREKVLRGKFKKDDDKKIQEEFIKIIEKYPISINEPLLEKNETLDFEGDKDEPVFYKNLPEKISLFVEEKQLNSSTIIPLDEGIRNHRNKNYAKAWECIKENAEIGNKEAKFWKGYYLTHGYNVVTPDPEQAMELFKEVADYGHVETQLNSILVYNSVKEIQIKLITSYIKLSIKSL</sequence>
<organism evidence="2 3">
    <name type="scientific">Gigaspora rosea</name>
    <dbReference type="NCBI Taxonomy" id="44941"/>
    <lineage>
        <taxon>Eukaryota</taxon>
        <taxon>Fungi</taxon>
        <taxon>Fungi incertae sedis</taxon>
        <taxon>Mucoromycota</taxon>
        <taxon>Glomeromycotina</taxon>
        <taxon>Glomeromycetes</taxon>
        <taxon>Diversisporales</taxon>
        <taxon>Gigasporaceae</taxon>
        <taxon>Gigaspora</taxon>
    </lineage>
</organism>
<evidence type="ECO:0000259" key="1">
    <source>
        <dbReference type="Pfam" id="PF07714"/>
    </source>
</evidence>
<dbReference type="GO" id="GO:0004672">
    <property type="term" value="F:protein kinase activity"/>
    <property type="evidence" value="ECO:0007669"/>
    <property type="project" value="InterPro"/>
</dbReference>
<reference evidence="2 3" key="1">
    <citation type="submission" date="2018-06" db="EMBL/GenBank/DDBJ databases">
        <title>Comparative genomics reveals the genomic features of Rhizophagus irregularis, R. cerebriforme, R. diaphanum and Gigaspora rosea, and their symbiotic lifestyle signature.</title>
        <authorList>
            <person name="Morin E."/>
            <person name="San Clemente H."/>
            <person name="Chen E.C.H."/>
            <person name="De La Providencia I."/>
            <person name="Hainaut M."/>
            <person name="Kuo A."/>
            <person name="Kohler A."/>
            <person name="Murat C."/>
            <person name="Tang N."/>
            <person name="Roy S."/>
            <person name="Loubradou J."/>
            <person name="Henrissat B."/>
            <person name="Grigoriev I.V."/>
            <person name="Corradi N."/>
            <person name="Roux C."/>
            <person name="Martin F.M."/>
        </authorList>
    </citation>
    <scope>NUCLEOTIDE SEQUENCE [LARGE SCALE GENOMIC DNA]</scope>
    <source>
        <strain evidence="2 3">DAOM 194757</strain>
    </source>
</reference>
<dbReference type="STRING" id="44941.A0A397VJY3"/>
<dbReference type="InterPro" id="IPR050167">
    <property type="entry name" value="Ser_Thr_protein_kinase"/>
</dbReference>